<keyword evidence="3" id="KW-1185">Reference proteome</keyword>
<gene>
    <name evidence="2" type="ORF">SAMN05421580_105259</name>
</gene>
<evidence type="ECO:0000313" key="3">
    <source>
        <dbReference type="Proteomes" id="UP000186221"/>
    </source>
</evidence>
<dbReference type="Proteomes" id="UP000186221">
    <property type="component" value="Unassembled WGS sequence"/>
</dbReference>
<dbReference type="AlphaFoldDB" id="A0A1N7MC76"/>
<evidence type="ECO:0000313" key="2">
    <source>
        <dbReference type="EMBL" id="SIS83715.1"/>
    </source>
</evidence>
<feature type="compositionally biased region" description="Polar residues" evidence="1">
    <location>
        <begin position="194"/>
        <end position="219"/>
    </location>
</feature>
<dbReference type="STRING" id="453582.SAMN05421580_105259"/>
<feature type="region of interest" description="Disordered" evidence="1">
    <location>
        <begin position="81"/>
        <end position="102"/>
    </location>
</feature>
<sequence>MADQSATITVDGKRLYWPCLTRSGMIKLRKAELIEILAAIRTATGKRARSIDAGKAAIMDAIEAEKRAYWEARGQTYDDAPAQAAEEVSPKDRIHAGPSRTGEQLQRLGSTADEANAWLATLPMPPYREMRRPPMTKHDLMTIDAAAAELGVPRASLRTAAEQHGYLVRMGRAIRIEKASLGELIQKCRDQQKAHASTNSRTARTGISETPDAQINQRAVSAAQKLKKPSPPTSRQRGATVLPLNHTR</sequence>
<evidence type="ECO:0000256" key="1">
    <source>
        <dbReference type="SAM" id="MobiDB-lite"/>
    </source>
</evidence>
<name>A0A1N7MC76_9RHOB</name>
<accession>A0A1N7MC76</accession>
<feature type="region of interest" description="Disordered" evidence="1">
    <location>
        <begin position="191"/>
        <end position="248"/>
    </location>
</feature>
<dbReference type="EMBL" id="FTOG01000005">
    <property type="protein sequence ID" value="SIS83715.1"/>
    <property type="molecule type" value="Genomic_DNA"/>
</dbReference>
<reference evidence="3" key="1">
    <citation type="submission" date="2017-01" db="EMBL/GenBank/DDBJ databases">
        <authorList>
            <person name="Varghese N."/>
            <person name="Submissions S."/>
        </authorList>
    </citation>
    <scope>NUCLEOTIDE SEQUENCE [LARGE SCALE GENOMIC DNA]</scope>
    <source>
        <strain evidence="3">DSM 19945</strain>
    </source>
</reference>
<protein>
    <submittedName>
        <fullName evidence="2">Uncharacterized protein</fullName>
    </submittedName>
</protein>
<dbReference type="RefSeq" id="WP_245826497.1">
    <property type="nucleotide sequence ID" value="NZ_FTOG01000005.1"/>
</dbReference>
<proteinExistence type="predicted"/>
<organism evidence="2 3">
    <name type="scientific">Rhodobacter aestuarii</name>
    <dbReference type="NCBI Taxonomy" id="453582"/>
    <lineage>
        <taxon>Bacteria</taxon>
        <taxon>Pseudomonadati</taxon>
        <taxon>Pseudomonadota</taxon>
        <taxon>Alphaproteobacteria</taxon>
        <taxon>Rhodobacterales</taxon>
        <taxon>Rhodobacter group</taxon>
        <taxon>Rhodobacter</taxon>
    </lineage>
</organism>